<dbReference type="CDD" id="cd05374">
    <property type="entry name" value="17beta-HSD-like_SDR_c"/>
    <property type="match status" value="1"/>
</dbReference>
<dbReference type="InterPro" id="IPR036291">
    <property type="entry name" value="NAD(P)-bd_dom_sf"/>
</dbReference>
<protein>
    <submittedName>
        <fullName evidence="5">SDR family NAD(P)-dependent oxidoreductase</fullName>
    </submittedName>
</protein>
<dbReference type="Proteomes" id="UP001165395">
    <property type="component" value="Unassembled WGS sequence"/>
</dbReference>
<comment type="similarity">
    <text evidence="1 3">Belongs to the short-chain dehydrogenases/reductases (SDR) family.</text>
</comment>
<dbReference type="InterPro" id="IPR020904">
    <property type="entry name" value="Sc_DH/Rdtase_CS"/>
</dbReference>
<organism evidence="5 6">
    <name type="scientific">Leeia speluncae</name>
    <dbReference type="NCBI Taxonomy" id="2884804"/>
    <lineage>
        <taxon>Bacteria</taxon>
        <taxon>Pseudomonadati</taxon>
        <taxon>Pseudomonadota</taxon>
        <taxon>Betaproteobacteria</taxon>
        <taxon>Neisseriales</taxon>
        <taxon>Leeiaceae</taxon>
        <taxon>Leeia</taxon>
    </lineage>
</organism>
<evidence type="ECO:0000259" key="4">
    <source>
        <dbReference type="SMART" id="SM00822"/>
    </source>
</evidence>
<dbReference type="SMART" id="SM00822">
    <property type="entry name" value="PKS_KR"/>
    <property type="match status" value="1"/>
</dbReference>
<dbReference type="PANTHER" id="PTHR43976">
    <property type="entry name" value="SHORT CHAIN DEHYDROGENASE"/>
    <property type="match status" value="1"/>
</dbReference>
<sequence>MTERNIVITGCSSGIGLCVAKGLQERGWRVFATARKPEDVIRLQDEGLEALQLDVSDSESIHTAVSIILSRTGGKIDAIFNNAGYGQPGAVEHLSRESLREQFETNLFGAVELTNLLIPIMRQQGHGRVIFNSSILGFAAMPMRGAYNASKFAMEGLVDTLRLELSGSGVYPVLVEPGPIKSKFRPNAYLAYQKHIAPKIAEVKETTHKVIYESLEARLTKQGAAVPFTLGPEAVLAAVVHALESKRPKARYPVTVPTKAFAILKRILPQRLLDWACLKAGT</sequence>
<dbReference type="Pfam" id="PF00106">
    <property type="entry name" value="adh_short"/>
    <property type="match status" value="1"/>
</dbReference>
<gene>
    <name evidence="5" type="ORF">LIN78_09190</name>
</gene>
<evidence type="ECO:0000256" key="3">
    <source>
        <dbReference type="RuleBase" id="RU000363"/>
    </source>
</evidence>
<dbReference type="InterPro" id="IPR057326">
    <property type="entry name" value="KR_dom"/>
</dbReference>
<feature type="domain" description="Ketoreductase" evidence="4">
    <location>
        <begin position="4"/>
        <end position="183"/>
    </location>
</feature>
<proteinExistence type="inferred from homology"/>
<name>A0ABS8D6B5_9NEIS</name>
<dbReference type="InterPro" id="IPR051911">
    <property type="entry name" value="SDR_oxidoreductase"/>
</dbReference>
<keyword evidence="2" id="KW-0560">Oxidoreductase</keyword>
<keyword evidence="6" id="KW-1185">Reference proteome</keyword>
<comment type="caution">
    <text evidence="5">The sequence shown here is derived from an EMBL/GenBank/DDBJ whole genome shotgun (WGS) entry which is preliminary data.</text>
</comment>
<dbReference type="PRINTS" id="PR00080">
    <property type="entry name" value="SDRFAMILY"/>
</dbReference>
<dbReference type="EMBL" id="JAJBZT010000004">
    <property type="protein sequence ID" value="MCB6183724.1"/>
    <property type="molecule type" value="Genomic_DNA"/>
</dbReference>
<dbReference type="RefSeq" id="WP_227180501.1">
    <property type="nucleotide sequence ID" value="NZ_JAJBZT010000004.1"/>
</dbReference>
<dbReference type="PANTHER" id="PTHR43976:SF16">
    <property type="entry name" value="SHORT-CHAIN DEHYDROGENASE_REDUCTASE FAMILY PROTEIN"/>
    <property type="match status" value="1"/>
</dbReference>
<reference evidence="5" key="1">
    <citation type="submission" date="2021-10" db="EMBL/GenBank/DDBJ databases">
        <title>The complete genome sequence of Leeia sp. TBRC 13508.</title>
        <authorList>
            <person name="Charoenyingcharoen P."/>
            <person name="Yukphan P."/>
        </authorList>
    </citation>
    <scope>NUCLEOTIDE SEQUENCE</scope>
    <source>
        <strain evidence="5">TBRC 13508</strain>
    </source>
</reference>
<evidence type="ECO:0000313" key="5">
    <source>
        <dbReference type="EMBL" id="MCB6183724.1"/>
    </source>
</evidence>
<evidence type="ECO:0000256" key="2">
    <source>
        <dbReference type="ARBA" id="ARBA00023002"/>
    </source>
</evidence>
<dbReference type="PROSITE" id="PS00061">
    <property type="entry name" value="ADH_SHORT"/>
    <property type="match status" value="1"/>
</dbReference>
<dbReference type="SUPFAM" id="SSF51735">
    <property type="entry name" value="NAD(P)-binding Rossmann-fold domains"/>
    <property type="match status" value="1"/>
</dbReference>
<evidence type="ECO:0000313" key="6">
    <source>
        <dbReference type="Proteomes" id="UP001165395"/>
    </source>
</evidence>
<dbReference type="InterPro" id="IPR002347">
    <property type="entry name" value="SDR_fam"/>
</dbReference>
<dbReference type="Gene3D" id="3.40.50.720">
    <property type="entry name" value="NAD(P)-binding Rossmann-like Domain"/>
    <property type="match status" value="1"/>
</dbReference>
<accession>A0ABS8D6B5</accession>
<dbReference type="PRINTS" id="PR00081">
    <property type="entry name" value="GDHRDH"/>
</dbReference>
<evidence type="ECO:0000256" key="1">
    <source>
        <dbReference type="ARBA" id="ARBA00006484"/>
    </source>
</evidence>